<keyword evidence="2" id="KW-1185">Reference proteome</keyword>
<dbReference type="Proteomes" id="UP000516380">
    <property type="component" value="Chromosome"/>
</dbReference>
<sequence>MLGVQGAQIAVLDPFDRFDILDIGEMRDSPARAAKSAGFITSLQHVRRRHYRRGMSQSRYAGLSRAELAILVPELLLIGQLIDRSGMAWCIQAFGREEMLQIAIEEWAAASPIYTKRMQQALNFAGDDVPTIFKGLQLDIGAPPQFMDFRFTIHDRWHGEFRLDHCGALLDVEPMGDEYVFGMCHTIEDPTFDATAVATNPRAQVRPIHRPPRVPPDRHPHCAWTVVIDESHPAARGIPALDVVAQSKAASWELAAIDPADDGLADYAGPLLSDLDFGAFSHSALVRVADEICLQMHLLYLSFAIAVGKRAGADTELARSIGTRQLIGIAGLAAERIHRALALPAGIDGVLRVFELHPLFNPAGYIEAEITGDRLLLHRSPGHDDAAWISLCTPESGQPLQAIATAVDPHVAVRVGGTNTGGPPSWRKPRPRHPNCRRCWWPR</sequence>
<proteinExistence type="predicted"/>
<protein>
    <submittedName>
        <fullName evidence="1">Uncharacterized protein</fullName>
    </submittedName>
</protein>
<gene>
    <name evidence="1" type="ORF">NIIDMKKI_70170</name>
</gene>
<accession>A0A7G1ILI5</accession>
<organism evidence="1 2">
    <name type="scientific">Mycobacterium kansasii</name>
    <dbReference type="NCBI Taxonomy" id="1768"/>
    <lineage>
        <taxon>Bacteria</taxon>
        <taxon>Bacillati</taxon>
        <taxon>Actinomycetota</taxon>
        <taxon>Actinomycetes</taxon>
        <taxon>Mycobacteriales</taxon>
        <taxon>Mycobacteriaceae</taxon>
        <taxon>Mycobacterium</taxon>
    </lineage>
</organism>
<reference evidence="1 2" key="1">
    <citation type="submission" date="2020-07" db="EMBL/GenBank/DDBJ databases">
        <title>Mycobacterium kansasii (former subtype) with zoonotic potential isolated from diseased indoor pet cat, Japan.</title>
        <authorList>
            <person name="Fukano H."/>
            <person name="Terazono T."/>
            <person name="Hoshino Y."/>
        </authorList>
    </citation>
    <scope>NUCLEOTIDE SEQUENCE [LARGE SCALE GENOMIC DNA]</scope>
    <source>
        <strain evidence="1 2">Kuro-I</strain>
    </source>
</reference>
<evidence type="ECO:0000313" key="1">
    <source>
        <dbReference type="EMBL" id="BCI91811.1"/>
    </source>
</evidence>
<evidence type="ECO:0000313" key="2">
    <source>
        <dbReference type="Proteomes" id="UP000516380"/>
    </source>
</evidence>
<dbReference type="AlphaFoldDB" id="A0A7G1ILI5"/>
<dbReference type="EMBL" id="AP023343">
    <property type="protein sequence ID" value="BCI91811.1"/>
    <property type="molecule type" value="Genomic_DNA"/>
</dbReference>
<name>A0A7G1ILI5_MYCKA</name>